<dbReference type="Proteomes" id="UP000076632">
    <property type="component" value="Unassembled WGS sequence"/>
</dbReference>
<evidence type="ECO:0000256" key="2">
    <source>
        <dbReference type="SAM" id="MobiDB-lite"/>
    </source>
</evidence>
<feature type="compositionally biased region" description="Basic and acidic residues" evidence="2">
    <location>
        <begin position="106"/>
        <end position="119"/>
    </location>
</feature>
<dbReference type="InParanoid" id="A0A165JIU3"/>
<feature type="region of interest" description="Disordered" evidence="2">
    <location>
        <begin position="55"/>
        <end position="137"/>
    </location>
</feature>
<keyword evidence="1" id="KW-0175">Coiled coil</keyword>
<dbReference type="OrthoDB" id="6133115at2759"/>
<keyword evidence="4" id="KW-1185">Reference proteome</keyword>
<dbReference type="EMBL" id="KV407454">
    <property type="protein sequence ID" value="KZF26297.1"/>
    <property type="molecule type" value="Genomic_DNA"/>
</dbReference>
<name>A0A165JIU3_XYLHT</name>
<protein>
    <submittedName>
        <fullName evidence="3">Uncharacterized protein</fullName>
    </submittedName>
</protein>
<evidence type="ECO:0000256" key="1">
    <source>
        <dbReference type="SAM" id="Coils"/>
    </source>
</evidence>
<feature type="coiled-coil region" evidence="1">
    <location>
        <begin position="138"/>
        <end position="218"/>
    </location>
</feature>
<dbReference type="STRING" id="1328760.A0A165JIU3"/>
<organism evidence="3 4">
    <name type="scientific">Xylona heveae (strain CBS 132557 / TC161)</name>
    <dbReference type="NCBI Taxonomy" id="1328760"/>
    <lineage>
        <taxon>Eukaryota</taxon>
        <taxon>Fungi</taxon>
        <taxon>Dikarya</taxon>
        <taxon>Ascomycota</taxon>
        <taxon>Pezizomycotina</taxon>
        <taxon>Xylonomycetes</taxon>
        <taxon>Xylonales</taxon>
        <taxon>Xylonaceae</taxon>
        <taxon>Xylona</taxon>
    </lineage>
</organism>
<accession>A0A165JIU3</accession>
<feature type="region of interest" description="Disordered" evidence="2">
    <location>
        <begin position="1"/>
        <end position="25"/>
    </location>
</feature>
<evidence type="ECO:0000313" key="3">
    <source>
        <dbReference type="EMBL" id="KZF26297.1"/>
    </source>
</evidence>
<evidence type="ECO:0000313" key="4">
    <source>
        <dbReference type="Proteomes" id="UP000076632"/>
    </source>
</evidence>
<sequence length="349" mass="41266">MDIRGGYDYVEGPRGGPPVRNHSRLRSEHYNREPAYYYTGPSGPLLTPGITNMRRSSSIGRGPAPPTQVIINNTQREESPRRARSRGRPRSAFGPDFDFDDDDWDERAHSPVRWREHSRSRSRMRIQYPGSRDPSPLYWEYQQAKKELDEIKKKEEEEAKEKRIKDELLLQQAKEEKARKEAAEKEDAVKKKAIEEFKERQKEQQEKEKAAKASAEKEYLERVRKDLTNFGVSDDQITAIVNHDKRPALVDLSKQTWVKVHRAHLLVETLDYYQLPWEYDAFNPDYIVIKQWVPEHEQEVLFDHTRRLREEKEILEIHKTHIQEIRTTPKPVVVKKKAPVRVSFFDVFR</sequence>
<proteinExistence type="predicted"/>
<dbReference type="GeneID" id="28896661"/>
<dbReference type="AlphaFoldDB" id="A0A165JIU3"/>
<dbReference type="RefSeq" id="XP_018191852.1">
    <property type="nucleotide sequence ID" value="XM_018331524.1"/>
</dbReference>
<dbReference type="OMA" id="GSEHEYI"/>
<reference evidence="3 4" key="1">
    <citation type="journal article" date="2016" name="Fungal Biol.">
        <title>The genome of Xylona heveae provides a window into fungal endophytism.</title>
        <authorList>
            <person name="Gazis R."/>
            <person name="Kuo A."/>
            <person name="Riley R."/>
            <person name="LaButti K."/>
            <person name="Lipzen A."/>
            <person name="Lin J."/>
            <person name="Amirebrahimi M."/>
            <person name="Hesse C.N."/>
            <person name="Spatafora J.W."/>
            <person name="Henrissat B."/>
            <person name="Hainaut M."/>
            <person name="Grigoriev I.V."/>
            <person name="Hibbett D.S."/>
        </authorList>
    </citation>
    <scope>NUCLEOTIDE SEQUENCE [LARGE SCALE GENOMIC DNA]</scope>
    <source>
        <strain evidence="3 4">TC161</strain>
    </source>
</reference>
<gene>
    <name evidence="3" type="ORF">L228DRAFT_242750</name>
</gene>